<sequence>MDVKRHSQESIAMSFVTVNEMAATDDLNQLEPTFMYTQIFKDILLDMAHDHRIGRGIHMFNNNGYGYSFRWHGFILGCLIILFSAALLSSELGRIYTGSINRGRNDSNVTYQYLIDANVVINFNGDIRNPKSENRWIWPWSTATLLFSLVILLTGALGITSGVRQSYSTILTFFVGLLVSIFLLIFVIATYGTIIAGWKGIDNSNGGFVSSFERNDKSFASACLAISCVLFIILLISLVLSGRTIHICKQKDYPRPNTPGYTPISAPNTPGAFRRTPQMPRTPRF</sequence>
<feature type="region of interest" description="Disordered" evidence="1">
    <location>
        <begin position="260"/>
        <end position="285"/>
    </location>
</feature>
<evidence type="ECO:0000256" key="1">
    <source>
        <dbReference type="SAM" id="MobiDB-lite"/>
    </source>
</evidence>
<reference evidence="3" key="1">
    <citation type="submission" date="2021-02" db="EMBL/GenBank/DDBJ databases">
        <authorList>
            <person name="Nowell W R."/>
        </authorList>
    </citation>
    <scope>NUCLEOTIDE SEQUENCE</scope>
</reference>
<name>A0A813XPP2_9BILA</name>
<dbReference type="AlphaFoldDB" id="A0A813XPP2"/>
<dbReference type="Proteomes" id="UP000663891">
    <property type="component" value="Unassembled WGS sequence"/>
</dbReference>
<feature type="transmembrane region" description="Helical" evidence="2">
    <location>
        <begin position="69"/>
        <end position="88"/>
    </location>
</feature>
<protein>
    <submittedName>
        <fullName evidence="3">Uncharacterized protein</fullName>
    </submittedName>
</protein>
<evidence type="ECO:0000313" key="3">
    <source>
        <dbReference type="EMBL" id="CAF0873391.1"/>
    </source>
</evidence>
<evidence type="ECO:0000313" key="4">
    <source>
        <dbReference type="Proteomes" id="UP000663891"/>
    </source>
</evidence>
<keyword evidence="2" id="KW-0472">Membrane</keyword>
<dbReference type="EMBL" id="CAJNON010000051">
    <property type="protein sequence ID" value="CAF0873391.1"/>
    <property type="molecule type" value="Genomic_DNA"/>
</dbReference>
<feature type="transmembrane region" description="Helical" evidence="2">
    <location>
        <begin position="137"/>
        <end position="159"/>
    </location>
</feature>
<feature type="transmembrane region" description="Helical" evidence="2">
    <location>
        <begin position="218"/>
        <end position="241"/>
    </location>
</feature>
<keyword evidence="2" id="KW-0812">Transmembrane</keyword>
<dbReference type="OrthoDB" id="10038300at2759"/>
<comment type="caution">
    <text evidence="3">The sequence shown here is derived from an EMBL/GenBank/DDBJ whole genome shotgun (WGS) entry which is preliminary data.</text>
</comment>
<gene>
    <name evidence="3" type="ORF">VCS650_LOCUS7845</name>
</gene>
<keyword evidence="2" id="KW-1133">Transmembrane helix</keyword>
<evidence type="ECO:0000256" key="2">
    <source>
        <dbReference type="SAM" id="Phobius"/>
    </source>
</evidence>
<proteinExistence type="predicted"/>
<feature type="transmembrane region" description="Helical" evidence="2">
    <location>
        <begin position="171"/>
        <end position="198"/>
    </location>
</feature>
<accession>A0A813XPP2</accession>
<organism evidence="3 4">
    <name type="scientific">Adineta steineri</name>
    <dbReference type="NCBI Taxonomy" id="433720"/>
    <lineage>
        <taxon>Eukaryota</taxon>
        <taxon>Metazoa</taxon>
        <taxon>Spiralia</taxon>
        <taxon>Gnathifera</taxon>
        <taxon>Rotifera</taxon>
        <taxon>Eurotatoria</taxon>
        <taxon>Bdelloidea</taxon>
        <taxon>Adinetida</taxon>
        <taxon>Adinetidae</taxon>
        <taxon>Adineta</taxon>
    </lineage>
</organism>